<name>I0HDK5_ACTM4</name>
<dbReference type="AlphaFoldDB" id="I0HDK5"/>
<dbReference type="SUPFAM" id="SSF53756">
    <property type="entry name" value="UDP-Glycosyltransferase/glycogen phosphorylase"/>
    <property type="match status" value="1"/>
</dbReference>
<dbReference type="Pfam" id="PF02350">
    <property type="entry name" value="Epimerase_2"/>
    <property type="match status" value="1"/>
</dbReference>
<dbReference type="GO" id="GO:0016853">
    <property type="term" value="F:isomerase activity"/>
    <property type="evidence" value="ECO:0007669"/>
    <property type="project" value="UniProtKB-KW"/>
</dbReference>
<feature type="domain" description="UDP-N-acetylglucosamine 2-epimerase" evidence="2">
    <location>
        <begin position="32"/>
        <end position="361"/>
    </location>
</feature>
<dbReference type="STRING" id="512565.AMIS_58720"/>
<proteinExistence type="inferred from homology"/>
<keyword evidence="4" id="KW-1185">Reference proteome</keyword>
<dbReference type="eggNOG" id="COG0381">
    <property type="taxonomic scope" value="Bacteria"/>
</dbReference>
<dbReference type="PANTHER" id="PTHR43174">
    <property type="entry name" value="UDP-N-ACETYLGLUCOSAMINE 2-EPIMERASE"/>
    <property type="match status" value="1"/>
</dbReference>
<dbReference type="PATRIC" id="fig|512565.3.peg.5869"/>
<protein>
    <submittedName>
        <fullName evidence="3">Putative UDP-N-acetylglucosamine 2-epimerase</fullName>
    </submittedName>
</protein>
<evidence type="ECO:0000313" key="3">
    <source>
        <dbReference type="EMBL" id="BAL91092.1"/>
    </source>
</evidence>
<keyword evidence="1" id="KW-0413">Isomerase</keyword>
<evidence type="ECO:0000256" key="1">
    <source>
        <dbReference type="RuleBase" id="RU003513"/>
    </source>
</evidence>
<dbReference type="InterPro" id="IPR003331">
    <property type="entry name" value="UDP_GlcNAc_Epimerase_2_dom"/>
</dbReference>
<dbReference type="EMBL" id="AP012319">
    <property type="protein sequence ID" value="BAL91092.1"/>
    <property type="molecule type" value="Genomic_DNA"/>
</dbReference>
<dbReference type="Gene3D" id="3.40.50.2000">
    <property type="entry name" value="Glycogen Phosphorylase B"/>
    <property type="match status" value="2"/>
</dbReference>
<sequence>MTAKRILVPFGTRPEVIKLAPVVAALREYGHTVLAVDTGQHTVAAMAGDVQRDLGLRPDIRRSLPEPAQDGGSRLGALLEGADEVLRSNPVDLVLALGDTHTVPAYALASRAAGVPFAHLEAGLRSFNPRSLEEVNRRVAAATAQLHFAPTGRAAGFLAGEGVDADRIFIVGNPVIDALRRRGITPVPPADRTGVLVTAHRASNVDDPERLARLIGVVARLADIGPVRFPVHPRTGARLREHGLAERLAAVPGVTCEDPLAYDDLLRELATSRVVVTDSGGLQEEASYLGVPVVVLRRSTPRWEGVETGTAVLTGISTDEEADRAVAAAHRLSAPLMLAHIAALPCPYGDGNTGPRVAELLADPIMDTLLALDEPDYTAGPLPWAVA</sequence>
<evidence type="ECO:0000313" key="4">
    <source>
        <dbReference type="Proteomes" id="UP000007882"/>
    </source>
</evidence>
<dbReference type="NCBIfam" id="TIGR00236">
    <property type="entry name" value="wecB"/>
    <property type="match status" value="1"/>
</dbReference>
<gene>
    <name evidence="3" type="ordered locus">AMIS_58720</name>
</gene>
<dbReference type="PANTHER" id="PTHR43174:SF1">
    <property type="entry name" value="UDP-N-ACETYLGLUCOSAMINE 2-EPIMERASE"/>
    <property type="match status" value="1"/>
</dbReference>
<reference evidence="3 4" key="1">
    <citation type="submission" date="2012-02" db="EMBL/GenBank/DDBJ databases">
        <title>Complete genome sequence of Actinoplanes missouriensis 431 (= NBRC 102363).</title>
        <authorList>
            <person name="Ohnishi Y."/>
            <person name="Ishikawa J."/>
            <person name="Sekine M."/>
            <person name="Hosoyama A."/>
            <person name="Harada T."/>
            <person name="Narita H."/>
            <person name="Hata T."/>
            <person name="Konno Y."/>
            <person name="Tutikane K."/>
            <person name="Fujita N."/>
            <person name="Horinouchi S."/>
            <person name="Hayakawa M."/>
        </authorList>
    </citation>
    <scope>NUCLEOTIDE SEQUENCE [LARGE SCALE GENOMIC DNA]</scope>
    <source>
        <strain evidence="4">ATCC 14538 / DSM 43046 / CBS 188.64 / JCM 3121 / NBRC 102363 / NCIMB 12654 / NRRL B-3342 / UNCC 431</strain>
    </source>
</reference>
<dbReference type="CDD" id="cd03786">
    <property type="entry name" value="GTB_UDP-GlcNAc_2-Epimerase"/>
    <property type="match status" value="1"/>
</dbReference>
<dbReference type="InterPro" id="IPR029767">
    <property type="entry name" value="WecB-like"/>
</dbReference>
<dbReference type="HOGENOM" id="CLU_041674_0_1_11"/>
<dbReference type="Proteomes" id="UP000007882">
    <property type="component" value="Chromosome"/>
</dbReference>
<dbReference type="OrthoDB" id="9803238at2"/>
<dbReference type="KEGG" id="ams:AMIS_58720"/>
<organism evidence="3 4">
    <name type="scientific">Actinoplanes missouriensis (strain ATCC 14538 / DSM 43046 / CBS 188.64 / JCM 3121 / NBRC 102363 / NCIMB 12654 / NRRL B-3342 / UNCC 431)</name>
    <dbReference type="NCBI Taxonomy" id="512565"/>
    <lineage>
        <taxon>Bacteria</taxon>
        <taxon>Bacillati</taxon>
        <taxon>Actinomycetota</taxon>
        <taxon>Actinomycetes</taxon>
        <taxon>Micromonosporales</taxon>
        <taxon>Micromonosporaceae</taxon>
        <taxon>Actinoplanes</taxon>
    </lineage>
</organism>
<dbReference type="RefSeq" id="WP_014445980.1">
    <property type="nucleotide sequence ID" value="NC_017093.1"/>
</dbReference>
<evidence type="ECO:0000259" key="2">
    <source>
        <dbReference type="Pfam" id="PF02350"/>
    </source>
</evidence>
<comment type="similarity">
    <text evidence="1">Belongs to the UDP-N-acetylglucosamine 2-epimerase family.</text>
</comment>
<accession>I0HDK5</accession>